<evidence type="ECO:0000256" key="7">
    <source>
        <dbReference type="ARBA" id="ARBA00022605"/>
    </source>
</evidence>
<name>A0A6J6IFG2_9ZZZZ</name>
<dbReference type="GO" id="GO:0003949">
    <property type="term" value="F:1-(5-phosphoribosyl)-5-[(5-phosphoribosylamino)methylideneamino]imidazole-4-carboxamide isomerase activity"/>
    <property type="evidence" value="ECO:0007669"/>
    <property type="project" value="UniProtKB-EC"/>
</dbReference>
<dbReference type="SUPFAM" id="SSF51366">
    <property type="entry name" value="Ribulose-phoshate binding barrel"/>
    <property type="match status" value="1"/>
</dbReference>
<dbReference type="InterPro" id="IPR023016">
    <property type="entry name" value="HisA/PriA"/>
</dbReference>
<dbReference type="PANTHER" id="PTHR43090">
    <property type="entry name" value="1-(5-PHOSPHORIBOSYL)-5-[(5-PHOSPHORIBOSYLAMINO)METHYLIDENEAMINO] IMIDAZOLE-4-CARBOXAMIDE ISOMERASE"/>
    <property type="match status" value="1"/>
</dbReference>
<dbReference type="CDD" id="cd04732">
    <property type="entry name" value="HisA"/>
    <property type="match status" value="1"/>
</dbReference>
<evidence type="ECO:0000256" key="5">
    <source>
        <dbReference type="ARBA" id="ARBA00012550"/>
    </source>
</evidence>
<evidence type="ECO:0000256" key="1">
    <source>
        <dbReference type="ARBA" id="ARBA00000901"/>
    </source>
</evidence>
<dbReference type="GO" id="GO:0000162">
    <property type="term" value="P:L-tryptophan biosynthetic process"/>
    <property type="evidence" value="ECO:0007669"/>
    <property type="project" value="TreeGrafter"/>
</dbReference>
<dbReference type="EC" id="5.3.1.16" evidence="5"/>
<comment type="catalytic activity">
    <reaction evidence="1">
        <text>1-(5-phospho-beta-D-ribosyl)-5-[(5-phospho-beta-D-ribosylamino)methylideneamino]imidazole-4-carboxamide = 5-[(5-phospho-1-deoxy-D-ribulos-1-ylimino)methylamino]-1-(5-phospho-beta-D-ribosyl)imidazole-4-carboxamide</text>
        <dbReference type="Rhea" id="RHEA:15469"/>
        <dbReference type="ChEBI" id="CHEBI:58435"/>
        <dbReference type="ChEBI" id="CHEBI:58525"/>
        <dbReference type="EC" id="5.3.1.16"/>
    </reaction>
</comment>
<keyword evidence="9" id="KW-0413">Isomerase</keyword>
<dbReference type="PANTHER" id="PTHR43090:SF2">
    <property type="entry name" value="1-(5-PHOSPHORIBOSYL)-5-[(5-PHOSPHORIBOSYLAMINO)METHYLIDENEAMINO] IMIDAZOLE-4-CARBOXAMIDE ISOMERASE"/>
    <property type="match status" value="1"/>
</dbReference>
<evidence type="ECO:0000313" key="10">
    <source>
        <dbReference type="EMBL" id="CAB4622954.1"/>
    </source>
</evidence>
<dbReference type="EMBL" id="CAEZVK010000008">
    <property type="protein sequence ID" value="CAB4622954.1"/>
    <property type="molecule type" value="Genomic_DNA"/>
</dbReference>
<dbReference type="NCBIfam" id="TIGR00007">
    <property type="entry name" value="1-(5-phosphoribosyl)-5-[(5-phosphoribosylamino)methylideneamino]imidazole-4-carboxamide isomerase"/>
    <property type="match status" value="1"/>
</dbReference>
<reference evidence="10" key="1">
    <citation type="submission" date="2020-05" db="EMBL/GenBank/DDBJ databases">
        <authorList>
            <person name="Chiriac C."/>
            <person name="Salcher M."/>
            <person name="Ghai R."/>
            <person name="Kavagutti S V."/>
        </authorList>
    </citation>
    <scope>NUCLEOTIDE SEQUENCE</scope>
</reference>
<evidence type="ECO:0000256" key="6">
    <source>
        <dbReference type="ARBA" id="ARBA00022490"/>
    </source>
</evidence>
<dbReference type="UniPathway" id="UPA00031">
    <property type="reaction ID" value="UER00009"/>
</dbReference>
<gene>
    <name evidence="10" type="ORF">UFOPK2000_00184</name>
</gene>
<dbReference type="InterPro" id="IPR006063">
    <property type="entry name" value="HisA_bact_arch"/>
</dbReference>
<sequence length="243" mass="25287">MDLYPAIDLLNGQAVRLYQGDYARETVYNNDPVAQAKVFAEAGARWIHVVDLDAARTGSPLNREVIAAICDAVNVPIQTGGGVRSEEAADALFDAGVTRVVLGTAALEDPELVRTLASRHPVAVGLDARGREVAVRGWEEGSGKDLLDVARGFADAGVEALIVTEIGRDGTLEGPDLDGLGEVLESTELPVIASGGVGSLADLVALEALRSAGRRLSGAIVGRALYEGAFTLQDALRASDANS</sequence>
<evidence type="ECO:0000256" key="3">
    <source>
        <dbReference type="ARBA" id="ARBA00005133"/>
    </source>
</evidence>
<evidence type="ECO:0000256" key="2">
    <source>
        <dbReference type="ARBA" id="ARBA00004496"/>
    </source>
</evidence>
<comment type="similarity">
    <text evidence="4">Belongs to the HisA/HisF family.</text>
</comment>
<dbReference type="AlphaFoldDB" id="A0A6J6IFG2"/>
<keyword evidence="6" id="KW-0963">Cytoplasm</keyword>
<dbReference type="Gene3D" id="3.20.20.70">
    <property type="entry name" value="Aldolase class I"/>
    <property type="match status" value="1"/>
</dbReference>
<dbReference type="InterPro" id="IPR044524">
    <property type="entry name" value="Isoase_HisA-like"/>
</dbReference>
<dbReference type="FunFam" id="3.20.20.70:FF:000009">
    <property type="entry name" value="1-(5-phosphoribosyl)-5-[(5-phosphoribosylamino)methylideneamino] imidazole-4-carboxamide isomerase"/>
    <property type="match status" value="1"/>
</dbReference>
<dbReference type="GO" id="GO:0005737">
    <property type="term" value="C:cytoplasm"/>
    <property type="evidence" value="ECO:0007669"/>
    <property type="project" value="UniProtKB-SubCell"/>
</dbReference>
<accession>A0A6J6IFG2</accession>
<dbReference type="HAMAP" id="MF_01014">
    <property type="entry name" value="HisA"/>
    <property type="match status" value="1"/>
</dbReference>
<comment type="pathway">
    <text evidence="3">Amino-acid biosynthesis; L-histidine biosynthesis; L-histidine from 5-phospho-alpha-D-ribose 1-diphosphate: step 4/9.</text>
</comment>
<organism evidence="10">
    <name type="scientific">freshwater metagenome</name>
    <dbReference type="NCBI Taxonomy" id="449393"/>
    <lineage>
        <taxon>unclassified sequences</taxon>
        <taxon>metagenomes</taxon>
        <taxon>ecological metagenomes</taxon>
    </lineage>
</organism>
<proteinExistence type="inferred from homology"/>
<comment type="subcellular location">
    <subcellularLocation>
        <location evidence="2">Cytoplasm</location>
    </subcellularLocation>
</comment>
<evidence type="ECO:0000256" key="9">
    <source>
        <dbReference type="ARBA" id="ARBA00023235"/>
    </source>
</evidence>
<keyword evidence="8" id="KW-0368">Histidine biosynthesis</keyword>
<evidence type="ECO:0000256" key="8">
    <source>
        <dbReference type="ARBA" id="ARBA00023102"/>
    </source>
</evidence>
<dbReference type="InterPro" id="IPR006062">
    <property type="entry name" value="His_biosynth"/>
</dbReference>
<evidence type="ECO:0000256" key="4">
    <source>
        <dbReference type="ARBA" id="ARBA00009667"/>
    </source>
</evidence>
<dbReference type="Pfam" id="PF00977">
    <property type="entry name" value="His_biosynth"/>
    <property type="match status" value="1"/>
</dbReference>
<dbReference type="InterPro" id="IPR013785">
    <property type="entry name" value="Aldolase_TIM"/>
</dbReference>
<dbReference type="GO" id="GO:0000105">
    <property type="term" value="P:L-histidine biosynthetic process"/>
    <property type="evidence" value="ECO:0007669"/>
    <property type="project" value="UniProtKB-UniPathway"/>
</dbReference>
<keyword evidence="7" id="KW-0028">Amino-acid biosynthesis</keyword>
<protein>
    <recommendedName>
        <fullName evidence="5">1-(5-phosphoribosyl)-5-[(5-phosphoribosylamino)methylideneamino]imidazole-4-carboxamideisomerase</fullName>
        <ecNumber evidence="5">5.3.1.16</ecNumber>
    </recommendedName>
</protein>
<dbReference type="InterPro" id="IPR011060">
    <property type="entry name" value="RibuloseP-bd_barrel"/>
</dbReference>